<dbReference type="SUPFAM" id="SSF56112">
    <property type="entry name" value="Protein kinase-like (PK-like)"/>
    <property type="match status" value="1"/>
</dbReference>
<dbReference type="GO" id="GO:0016740">
    <property type="term" value="F:transferase activity"/>
    <property type="evidence" value="ECO:0007669"/>
    <property type="project" value="UniProtKB-KW"/>
</dbReference>
<dbReference type="EMBL" id="MWQN01000005">
    <property type="protein sequence ID" value="OPC76732.1"/>
    <property type="molecule type" value="Genomic_DNA"/>
</dbReference>
<dbReference type="Pfam" id="PF01636">
    <property type="entry name" value="APH"/>
    <property type="match status" value="1"/>
</dbReference>
<gene>
    <name evidence="2" type="ORF">B4N89_45440</name>
</gene>
<comment type="caution">
    <text evidence="2">The sequence shown here is derived from an EMBL/GenBank/DDBJ whole genome shotgun (WGS) entry which is preliminary data.</text>
</comment>
<dbReference type="STRING" id="159449.B4N89_45440"/>
<keyword evidence="2" id="KW-0808">Transferase</keyword>
<name>A0A1T3NIW3_9ACTN</name>
<keyword evidence="3" id="KW-1185">Reference proteome</keyword>
<reference evidence="2 3" key="1">
    <citation type="submission" date="2017-03" db="EMBL/GenBank/DDBJ databases">
        <title>Draft genome sequence of Streptomyces scabrisporus NF3, endophyte isolated from Amphipterygium adstringens.</title>
        <authorList>
            <person name="Vazquez M."/>
            <person name="Ceapa C.D."/>
            <person name="Rodriguez Luna D."/>
            <person name="Sanchez Esquivel S."/>
        </authorList>
    </citation>
    <scope>NUCLEOTIDE SEQUENCE [LARGE SCALE GENOMIC DNA]</scope>
    <source>
        <strain evidence="2 3">NF3</strain>
    </source>
</reference>
<dbReference type="Proteomes" id="UP000190037">
    <property type="component" value="Unassembled WGS sequence"/>
</dbReference>
<dbReference type="InterPro" id="IPR011009">
    <property type="entry name" value="Kinase-like_dom_sf"/>
</dbReference>
<protein>
    <submittedName>
        <fullName evidence="2">Aminoglycoside phosphotransferase</fullName>
    </submittedName>
</protein>
<sequence>MTQHPLTDDLRRWIASHLPGADTVTDVSWARDSSRVWRVAAGADAVFVKISPTTREYEREVRGYAHATRALCPDTAPRLIAADPHLRALMSSPLPGRVVRDLPLTRAAERRVHEQAGRLLRRWHDHSPPPTARDRAAIRAAVAEQAQEAATCLEVTAAHLDDAQRAVVRCVRDELPQLAETMPVVYRHGDHATRNWLFDAARNSVGLIDFETADHGIVADEFVWLYGALWSTRPDLKTAHFTGYGRLLSDDEERVLLLLTARLSVSYLRSGLTKDRPDLVERGRLVLARMAHQAR</sequence>
<dbReference type="AlphaFoldDB" id="A0A1T3NIW3"/>
<dbReference type="RefSeq" id="WP_078982730.1">
    <property type="nucleotide sequence ID" value="NZ_MWQN01000005.1"/>
</dbReference>
<dbReference type="InterPro" id="IPR002575">
    <property type="entry name" value="Aminoglycoside_PTrfase"/>
</dbReference>
<organism evidence="2 3">
    <name type="scientific">Embleya scabrispora</name>
    <dbReference type="NCBI Taxonomy" id="159449"/>
    <lineage>
        <taxon>Bacteria</taxon>
        <taxon>Bacillati</taxon>
        <taxon>Actinomycetota</taxon>
        <taxon>Actinomycetes</taxon>
        <taxon>Kitasatosporales</taxon>
        <taxon>Streptomycetaceae</taxon>
        <taxon>Embleya</taxon>
    </lineage>
</organism>
<accession>A0A1T3NIW3</accession>
<feature type="domain" description="Aminoglycoside phosphotransferase" evidence="1">
    <location>
        <begin position="33"/>
        <end position="254"/>
    </location>
</feature>
<proteinExistence type="predicted"/>
<dbReference type="OrthoDB" id="21342at2"/>
<evidence type="ECO:0000259" key="1">
    <source>
        <dbReference type="Pfam" id="PF01636"/>
    </source>
</evidence>
<evidence type="ECO:0000313" key="2">
    <source>
        <dbReference type="EMBL" id="OPC76732.1"/>
    </source>
</evidence>
<evidence type="ECO:0000313" key="3">
    <source>
        <dbReference type="Proteomes" id="UP000190037"/>
    </source>
</evidence>
<dbReference type="Gene3D" id="3.90.1200.10">
    <property type="match status" value="1"/>
</dbReference>